<comment type="caution">
    <text evidence="2">The sequence shown here is derived from an EMBL/GenBank/DDBJ whole genome shotgun (WGS) entry which is preliminary data.</text>
</comment>
<sequence length="136" mass="15851">MKVKLRKQLKHSSYSVSKVRGKKTFLTKEKQGKGSGFSSDESDTKSVEEQKRKCMDKKLQSPHREHDNRFEREEEVMLSKQSITAHAFLDLLDHDITHNPELMKPLSEELFRRAEVLTKGMNTDLDEELPQDFVFA</sequence>
<dbReference type="EMBL" id="JACXAE010000046">
    <property type="protein sequence ID" value="MBD2772898.1"/>
    <property type="molecule type" value="Genomic_DNA"/>
</dbReference>
<evidence type="ECO:0000313" key="3">
    <source>
        <dbReference type="Proteomes" id="UP000629098"/>
    </source>
</evidence>
<feature type="compositionally biased region" description="Basic residues" evidence="1">
    <location>
        <begin position="1"/>
        <end position="10"/>
    </location>
</feature>
<dbReference type="InterPro" id="IPR031848">
    <property type="entry name" value="PrlF_antitoxin"/>
</dbReference>
<proteinExistence type="predicted"/>
<evidence type="ECO:0000256" key="1">
    <source>
        <dbReference type="SAM" id="MobiDB-lite"/>
    </source>
</evidence>
<dbReference type="GO" id="GO:0097351">
    <property type="term" value="F:toxin sequestering activity"/>
    <property type="evidence" value="ECO:0007669"/>
    <property type="project" value="InterPro"/>
</dbReference>
<dbReference type="GO" id="GO:0001558">
    <property type="term" value="P:regulation of cell growth"/>
    <property type="evidence" value="ECO:0007669"/>
    <property type="project" value="InterPro"/>
</dbReference>
<feature type="region of interest" description="Disordered" evidence="1">
    <location>
        <begin position="1"/>
        <end position="71"/>
    </location>
</feature>
<dbReference type="Pfam" id="PF15937">
    <property type="entry name" value="PrlF_antitoxin"/>
    <property type="match status" value="1"/>
</dbReference>
<dbReference type="Proteomes" id="UP000629098">
    <property type="component" value="Unassembled WGS sequence"/>
</dbReference>
<name>A0A8J6XFD3_9CYAN</name>
<organism evidence="2 3">
    <name type="scientific">Iningainema tapete BLCC-T55</name>
    <dbReference type="NCBI Taxonomy" id="2748662"/>
    <lineage>
        <taxon>Bacteria</taxon>
        <taxon>Bacillati</taxon>
        <taxon>Cyanobacteriota</taxon>
        <taxon>Cyanophyceae</taxon>
        <taxon>Nostocales</taxon>
        <taxon>Scytonemataceae</taxon>
        <taxon>Iningainema tapete</taxon>
    </lineage>
</organism>
<dbReference type="AlphaFoldDB" id="A0A8J6XFD3"/>
<reference evidence="2" key="1">
    <citation type="submission" date="2020-09" db="EMBL/GenBank/DDBJ databases">
        <title>Iningainema tapete sp. nov. (Scytonemataceae, Cyanobacteria) from greenhouses in central Florida (USA) produces two types of nodularin with biosynthetic potential for microcystin-LR and anabaenopeptins.</title>
        <authorList>
            <person name="Berthold D.E."/>
            <person name="Lefler F.W."/>
            <person name="Huang I.-S."/>
            <person name="Abdulla H."/>
            <person name="Zimba P.V."/>
            <person name="Laughinghouse H.D. IV."/>
        </authorList>
    </citation>
    <scope>NUCLEOTIDE SEQUENCE</scope>
    <source>
        <strain evidence="2">BLCCT55</strain>
    </source>
</reference>
<dbReference type="RefSeq" id="WP_190828004.1">
    <property type="nucleotide sequence ID" value="NZ_CAWPPI010000046.1"/>
</dbReference>
<feature type="compositionally biased region" description="Basic and acidic residues" evidence="1">
    <location>
        <begin position="42"/>
        <end position="71"/>
    </location>
</feature>
<evidence type="ECO:0000313" key="2">
    <source>
        <dbReference type="EMBL" id="MBD2772898.1"/>
    </source>
</evidence>
<protein>
    <submittedName>
        <fullName evidence="2">Uncharacterized protein</fullName>
    </submittedName>
</protein>
<keyword evidence="3" id="KW-1185">Reference proteome</keyword>
<dbReference type="GO" id="GO:0003700">
    <property type="term" value="F:DNA-binding transcription factor activity"/>
    <property type="evidence" value="ECO:0007669"/>
    <property type="project" value="InterPro"/>
</dbReference>
<gene>
    <name evidence="2" type="ORF">ICL16_12645</name>
</gene>
<accession>A0A8J6XFD3</accession>